<gene>
    <name evidence="1" type="ORF">FNYG_09839</name>
</gene>
<keyword evidence="2" id="KW-1185">Reference proteome</keyword>
<accession>A0A2K0W3G7</accession>
<dbReference type="InterPro" id="IPR011009">
    <property type="entry name" value="Kinase-like_dom_sf"/>
</dbReference>
<sequence length="86" mass="10271">MEDDEEFQEGHRFIFKVKIHPAHHKFHYIAEAHDSDSAFAVKRLHSRNPEMFSREVDAPKRLRGQKHIVPLLATFEYKNSYHLLFP</sequence>
<dbReference type="Proteomes" id="UP000236664">
    <property type="component" value="Unassembled WGS sequence"/>
</dbReference>
<reference evidence="1 2" key="1">
    <citation type="submission" date="2017-06" db="EMBL/GenBank/DDBJ databases">
        <title>Genome of Fusarium nygamai isolate CS10214.</title>
        <authorList>
            <person name="Gardiner D.M."/>
            <person name="Obanor F."/>
            <person name="Kazan K."/>
        </authorList>
    </citation>
    <scope>NUCLEOTIDE SEQUENCE [LARGE SCALE GENOMIC DNA]</scope>
    <source>
        <strain evidence="1 2">CS10214</strain>
    </source>
</reference>
<dbReference type="AlphaFoldDB" id="A0A2K0W3G7"/>
<dbReference type="STRING" id="42673.A0A2K0W3G7"/>
<comment type="caution">
    <text evidence="1">The sequence shown here is derived from an EMBL/GenBank/DDBJ whole genome shotgun (WGS) entry which is preliminary data.</text>
</comment>
<dbReference type="SUPFAM" id="SSF56112">
    <property type="entry name" value="Protein kinase-like (PK-like)"/>
    <property type="match status" value="1"/>
</dbReference>
<evidence type="ECO:0000313" key="1">
    <source>
        <dbReference type="EMBL" id="PNP76823.1"/>
    </source>
</evidence>
<dbReference type="EMBL" id="MTQA01000136">
    <property type="protein sequence ID" value="PNP76823.1"/>
    <property type="molecule type" value="Genomic_DNA"/>
</dbReference>
<proteinExistence type="predicted"/>
<protein>
    <recommendedName>
        <fullName evidence="3">Protein kinase domain-containing protein</fullName>
    </recommendedName>
</protein>
<dbReference type="OrthoDB" id="4062651at2759"/>
<name>A0A2K0W3G7_GIBNY</name>
<evidence type="ECO:0000313" key="2">
    <source>
        <dbReference type="Proteomes" id="UP000236664"/>
    </source>
</evidence>
<organism evidence="1 2">
    <name type="scientific">Gibberella nygamai</name>
    <name type="common">Bean root rot disease fungus</name>
    <name type="synonym">Fusarium nygamai</name>
    <dbReference type="NCBI Taxonomy" id="42673"/>
    <lineage>
        <taxon>Eukaryota</taxon>
        <taxon>Fungi</taxon>
        <taxon>Dikarya</taxon>
        <taxon>Ascomycota</taxon>
        <taxon>Pezizomycotina</taxon>
        <taxon>Sordariomycetes</taxon>
        <taxon>Hypocreomycetidae</taxon>
        <taxon>Hypocreales</taxon>
        <taxon>Nectriaceae</taxon>
        <taxon>Fusarium</taxon>
        <taxon>Fusarium fujikuroi species complex</taxon>
    </lineage>
</organism>
<evidence type="ECO:0008006" key="3">
    <source>
        <dbReference type="Google" id="ProtNLM"/>
    </source>
</evidence>